<accession>G7YM93</accession>
<keyword evidence="2" id="KW-1185">Reference proteome</keyword>
<dbReference type="Proteomes" id="UP000008909">
    <property type="component" value="Unassembled WGS sequence"/>
</dbReference>
<dbReference type="AlphaFoldDB" id="G7YM93"/>
<protein>
    <submittedName>
        <fullName evidence="1">Uncharacterized protein</fullName>
    </submittedName>
</protein>
<evidence type="ECO:0000313" key="2">
    <source>
        <dbReference type="Proteomes" id="UP000008909"/>
    </source>
</evidence>
<reference key="2">
    <citation type="submission" date="2011-10" db="EMBL/GenBank/DDBJ databases">
        <title>The genome and transcriptome sequence of Clonorchis sinensis provide insights into the carcinogenic liver fluke.</title>
        <authorList>
            <person name="Wang X."/>
            <person name="Huang Y."/>
            <person name="Chen W."/>
            <person name="Liu H."/>
            <person name="Guo L."/>
            <person name="Chen Y."/>
            <person name="Luo F."/>
            <person name="Zhou W."/>
            <person name="Sun J."/>
            <person name="Mao Q."/>
            <person name="Liang P."/>
            <person name="Zhou C."/>
            <person name="Tian Y."/>
            <person name="Men J."/>
            <person name="Lv X."/>
            <person name="Huang L."/>
            <person name="Zhou J."/>
            <person name="Hu Y."/>
            <person name="Li R."/>
            <person name="Zhang F."/>
            <person name="Lei H."/>
            <person name="Li X."/>
            <person name="Hu X."/>
            <person name="Liang C."/>
            <person name="Xu J."/>
            <person name="Wu Z."/>
            <person name="Yu X."/>
        </authorList>
    </citation>
    <scope>NUCLEOTIDE SEQUENCE</scope>
    <source>
        <strain>Henan</strain>
    </source>
</reference>
<dbReference type="InterPro" id="IPR043128">
    <property type="entry name" value="Rev_trsase/Diguanyl_cyclase"/>
</dbReference>
<dbReference type="Gene3D" id="3.30.70.270">
    <property type="match status" value="1"/>
</dbReference>
<gene>
    <name evidence="1" type="ORF">CLF_112096</name>
</gene>
<name>G7YM93_CLOSI</name>
<sequence length="156" mass="18067">MSESVTDDLGLRSTYGLSRERFTTSRDGITVTFQCGGALQYYSRFIPNFAKHASCLFEVISANQFSWFSKHKKKLRALPGHLQLFRSDFPPNIIRPSLLMVLALEQQQSSNSDMLLMAFCLSERNFKATDHYRFAVCYRFTRGKRRNRTLPYFGVL</sequence>
<reference evidence="1" key="1">
    <citation type="journal article" date="2011" name="Genome Biol.">
        <title>The draft genome of the carcinogenic human liver fluke Clonorchis sinensis.</title>
        <authorList>
            <person name="Wang X."/>
            <person name="Chen W."/>
            <person name="Huang Y."/>
            <person name="Sun J."/>
            <person name="Men J."/>
            <person name="Liu H."/>
            <person name="Luo F."/>
            <person name="Guo L."/>
            <person name="Lv X."/>
            <person name="Deng C."/>
            <person name="Zhou C."/>
            <person name="Fan Y."/>
            <person name="Li X."/>
            <person name="Huang L."/>
            <person name="Hu Y."/>
            <person name="Liang C."/>
            <person name="Hu X."/>
            <person name="Xu J."/>
            <person name="Yu X."/>
        </authorList>
    </citation>
    <scope>NUCLEOTIDE SEQUENCE [LARGE SCALE GENOMIC DNA]</scope>
    <source>
        <strain evidence="1">Henan</strain>
    </source>
</reference>
<organism evidence="1 2">
    <name type="scientific">Clonorchis sinensis</name>
    <name type="common">Chinese liver fluke</name>
    <dbReference type="NCBI Taxonomy" id="79923"/>
    <lineage>
        <taxon>Eukaryota</taxon>
        <taxon>Metazoa</taxon>
        <taxon>Spiralia</taxon>
        <taxon>Lophotrochozoa</taxon>
        <taxon>Platyhelminthes</taxon>
        <taxon>Trematoda</taxon>
        <taxon>Digenea</taxon>
        <taxon>Opisthorchiida</taxon>
        <taxon>Opisthorchiata</taxon>
        <taxon>Opisthorchiidae</taxon>
        <taxon>Clonorchis</taxon>
    </lineage>
</organism>
<evidence type="ECO:0000313" key="1">
    <source>
        <dbReference type="EMBL" id="GAA54074.1"/>
    </source>
</evidence>
<dbReference type="EMBL" id="DF143711">
    <property type="protein sequence ID" value="GAA54074.1"/>
    <property type="molecule type" value="Genomic_DNA"/>
</dbReference>
<proteinExistence type="predicted"/>